<feature type="region of interest" description="Disordered" evidence="1">
    <location>
        <begin position="168"/>
        <end position="195"/>
    </location>
</feature>
<feature type="compositionally biased region" description="Polar residues" evidence="1">
    <location>
        <begin position="1"/>
        <end position="13"/>
    </location>
</feature>
<feature type="domain" description="Protein furry C-terminal" evidence="2">
    <location>
        <begin position="1"/>
        <end position="138"/>
    </location>
</feature>
<feature type="compositionally biased region" description="Polar residues" evidence="1">
    <location>
        <begin position="73"/>
        <end position="84"/>
    </location>
</feature>
<dbReference type="Pfam" id="PF19421">
    <property type="entry name" value="Fry_C"/>
    <property type="match status" value="2"/>
</dbReference>
<evidence type="ECO:0000256" key="1">
    <source>
        <dbReference type="SAM" id="MobiDB-lite"/>
    </source>
</evidence>
<feature type="domain" description="Protein furry C-terminal" evidence="2">
    <location>
        <begin position="194"/>
        <end position="525"/>
    </location>
</feature>
<evidence type="ECO:0000313" key="4">
    <source>
        <dbReference type="Proteomes" id="UP001359485"/>
    </source>
</evidence>
<reference evidence="3 4" key="1">
    <citation type="submission" date="2023-09" db="EMBL/GenBank/DDBJ databases">
        <title>Genomes of two closely related lineages of the louse Polyplax serrata with different host specificities.</title>
        <authorList>
            <person name="Martinu J."/>
            <person name="Tarabai H."/>
            <person name="Stefka J."/>
            <person name="Hypsa V."/>
        </authorList>
    </citation>
    <scope>NUCLEOTIDE SEQUENCE [LARGE SCALE GENOMIC DNA]</scope>
    <source>
        <strain evidence="3">98ZLc_SE</strain>
    </source>
</reference>
<accession>A0ABR1AUG3</accession>
<dbReference type="EMBL" id="JAWJWF010000045">
    <property type="protein sequence ID" value="KAK6627564.1"/>
    <property type="molecule type" value="Genomic_DNA"/>
</dbReference>
<sequence>MERQSSMASSTEEVSGPNDLSGGSRREDATQDQFGVFKDFDFLEYESESVEVRRVARSWSGSGTPGSGFLSCPFSSQGESTDNFNWGVRRRPLLEGKTDQDVISSAHEESVSEDTPVLEKKKRGIAEESSDDEIGSESPLDEVPVAPEFVTSVTSNLVYPPSSLNLRDRRSSVTRSDTSGSSVGDIGDDTPCNASPSLTGHLSFRSVVRDGAEEAWKQQILSLFNLIPTTSTLELFQLLNKLVKDVVSKTIEMTREACSHLTTRGVPLLTSRLTNVCELLSTRADPPHVWFTVDALQEPKFSDALRFGMLEIQQHLETFLDKKEQAAEFVGGIDTSTKLHLLSEEESGDSACTEIILDLGRALYKLHFQLLLLLESAHKMLTSLYTIAKTHQLSDISEEVSIVKQALGKAAEEVSYSDRGTPTPTASPSTSPGSVITLDAKLEDEAALADLVSEGEWAAALKQARQNRSSWKSDSASVFDDDDITEILNVYCRLLSRGKSGVFVVTSAETELTELASRLRESLFQVLGAVTHLENQMKEARDGQRKGDY</sequence>
<dbReference type="InterPro" id="IPR045842">
    <property type="entry name" value="Fry_C"/>
</dbReference>
<feature type="compositionally biased region" description="Low complexity" evidence="1">
    <location>
        <begin position="173"/>
        <end position="184"/>
    </location>
</feature>
<evidence type="ECO:0000259" key="2">
    <source>
        <dbReference type="Pfam" id="PF19421"/>
    </source>
</evidence>
<gene>
    <name evidence="3" type="ORF">RUM44_010042</name>
</gene>
<name>A0ABR1AUG3_POLSC</name>
<evidence type="ECO:0000313" key="3">
    <source>
        <dbReference type="EMBL" id="KAK6627564.1"/>
    </source>
</evidence>
<dbReference type="PANTHER" id="PTHR12295">
    <property type="entry name" value="FURRY-RELATED"/>
    <property type="match status" value="1"/>
</dbReference>
<proteinExistence type="predicted"/>
<comment type="caution">
    <text evidence="3">The sequence shown here is derived from an EMBL/GenBank/DDBJ whole genome shotgun (WGS) entry which is preliminary data.</text>
</comment>
<feature type="region of interest" description="Disordered" evidence="1">
    <location>
        <begin position="1"/>
        <end position="31"/>
    </location>
</feature>
<protein>
    <recommendedName>
        <fullName evidence="2">Protein furry C-terminal domain-containing protein</fullName>
    </recommendedName>
</protein>
<feature type="compositionally biased region" description="Low complexity" evidence="1">
    <location>
        <begin position="420"/>
        <end position="434"/>
    </location>
</feature>
<keyword evidence="4" id="KW-1185">Reference proteome</keyword>
<organism evidence="3 4">
    <name type="scientific">Polyplax serrata</name>
    <name type="common">Common mouse louse</name>
    <dbReference type="NCBI Taxonomy" id="468196"/>
    <lineage>
        <taxon>Eukaryota</taxon>
        <taxon>Metazoa</taxon>
        <taxon>Ecdysozoa</taxon>
        <taxon>Arthropoda</taxon>
        <taxon>Hexapoda</taxon>
        <taxon>Insecta</taxon>
        <taxon>Pterygota</taxon>
        <taxon>Neoptera</taxon>
        <taxon>Paraneoptera</taxon>
        <taxon>Psocodea</taxon>
        <taxon>Troctomorpha</taxon>
        <taxon>Phthiraptera</taxon>
        <taxon>Anoplura</taxon>
        <taxon>Polyplacidae</taxon>
        <taxon>Polyplax</taxon>
    </lineage>
</organism>
<feature type="region of interest" description="Disordered" evidence="1">
    <location>
        <begin position="413"/>
        <end position="435"/>
    </location>
</feature>
<dbReference type="Proteomes" id="UP001359485">
    <property type="component" value="Unassembled WGS sequence"/>
</dbReference>
<dbReference type="PANTHER" id="PTHR12295:SF30">
    <property type="entry name" value="PROTEIN FURRY"/>
    <property type="match status" value="1"/>
</dbReference>
<feature type="region of interest" description="Disordered" evidence="1">
    <location>
        <begin position="55"/>
        <end position="143"/>
    </location>
</feature>
<feature type="compositionally biased region" description="Basic and acidic residues" evidence="1">
    <location>
        <begin position="92"/>
        <end position="110"/>
    </location>
</feature>
<dbReference type="InterPro" id="IPR039867">
    <property type="entry name" value="Furry/Tao3/Mor2"/>
</dbReference>